<comment type="caution">
    <text evidence="1">The sequence shown here is derived from an EMBL/GenBank/DDBJ whole genome shotgun (WGS) entry which is preliminary data.</text>
</comment>
<reference evidence="1 2" key="1">
    <citation type="submission" date="2020-02" db="EMBL/GenBank/DDBJ databases">
        <title>Albibacoteraceae fam. nov., the first described family within the subdivision 4 Verrucomicrobia.</title>
        <authorList>
            <person name="Xi F."/>
        </authorList>
    </citation>
    <scope>NUCLEOTIDE SEQUENCE [LARGE SCALE GENOMIC DNA]</scope>
    <source>
        <strain evidence="1 2">CK1056</strain>
    </source>
</reference>
<evidence type="ECO:0000313" key="2">
    <source>
        <dbReference type="Proteomes" id="UP000478417"/>
    </source>
</evidence>
<sequence>MPSKPSTSRSWSNRLMESACECLPNCTKALALVETGCERDLTLGEKVALKYHGRLCPFCACATGKFEAAKALMKEAGEKRQDGKAS</sequence>
<dbReference type="RefSeq" id="WP_163963240.1">
    <property type="nucleotide sequence ID" value="NZ_JAAGNX010000001.1"/>
</dbReference>
<gene>
    <name evidence="1" type="ORF">G0Q06_05510</name>
</gene>
<organism evidence="1 2">
    <name type="scientific">Oceanipulchritudo coccoides</name>
    <dbReference type="NCBI Taxonomy" id="2706888"/>
    <lineage>
        <taxon>Bacteria</taxon>
        <taxon>Pseudomonadati</taxon>
        <taxon>Verrucomicrobiota</taxon>
        <taxon>Opitutia</taxon>
        <taxon>Puniceicoccales</taxon>
        <taxon>Oceanipulchritudinaceae</taxon>
        <taxon>Oceanipulchritudo</taxon>
    </lineage>
</organism>
<dbReference type="EMBL" id="JAAGNX010000001">
    <property type="protein sequence ID" value="NDV61901.1"/>
    <property type="molecule type" value="Genomic_DNA"/>
</dbReference>
<dbReference type="AlphaFoldDB" id="A0A6B2LYX6"/>
<keyword evidence="2" id="KW-1185">Reference proteome</keyword>
<proteinExistence type="predicted"/>
<name>A0A6B2LYX6_9BACT</name>
<dbReference type="Proteomes" id="UP000478417">
    <property type="component" value="Unassembled WGS sequence"/>
</dbReference>
<evidence type="ECO:0000313" key="1">
    <source>
        <dbReference type="EMBL" id="NDV61901.1"/>
    </source>
</evidence>
<accession>A0A6B2LYX6</accession>
<protein>
    <submittedName>
        <fullName evidence="1">Uncharacterized protein</fullName>
    </submittedName>
</protein>